<reference evidence="1" key="1">
    <citation type="submission" date="2023-07" db="EMBL/GenBank/DDBJ databases">
        <title>Black Yeasts Isolated from many extreme environments.</title>
        <authorList>
            <person name="Coleine C."/>
            <person name="Stajich J.E."/>
            <person name="Selbmann L."/>
        </authorList>
    </citation>
    <scope>NUCLEOTIDE SEQUENCE</scope>
    <source>
        <strain evidence="1">CCFEE 5714</strain>
    </source>
</reference>
<gene>
    <name evidence="1" type="ORF">LTR37_009137</name>
</gene>
<evidence type="ECO:0000313" key="1">
    <source>
        <dbReference type="EMBL" id="KAK3712275.1"/>
    </source>
</evidence>
<comment type="caution">
    <text evidence="1">The sequence shown here is derived from an EMBL/GenBank/DDBJ whole genome shotgun (WGS) entry which is preliminary data.</text>
</comment>
<proteinExistence type="predicted"/>
<organism evidence="1 2">
    <name type="scientific">Vermiconidia calcicola</name>
    <dbReference type="NCBI Taxonomy" id="1690605"/>
    <lineage>
        <taxon>Eukaryota</taxon>
        <taxon>Fungi</taxon>
        <taxon>Dikarya</taxon>
        <taxon>Ascomycota</taxon>
        <taxon>Pezizomycotina</taxon>
        <taxon>Dothideomycetes</taxon>
        <taxon>Dothideomycetidae</taxon>
        <taxon>Mycosphaerellales</taxon>
        <taxon>Extremaceae</taxon>
        <taxon>Vermiconidia</taxon>
    </lineage>
</organism>
<sequence>MTNLEETLAQGVKEGKIPHAVVAATNKDGSFTYKHAVGYSILGNEEPIKEDAEFLLASQTKLLATIAALQIVESGKFGLDDDVGNLLPELAEQQILKGFNDKNEPILEKRKNAITLRHLLTHSCGLAYDAGHPLLIKFQQQRGHVPNTGVTVAERFSYPLVLEPGTSWLYGPGIDWAGKLVERVVDQRLEEYMQKNMWDPLGVESITFYPYENPELSSKVPALTTRSPDGSLVLHTDAFLNTGSLDCFGGHGAYATMGDYLKVLQSILANDGKLLKSETVEMMFTPQLPPDVKKALNHFRQGPYAIMLIGENDPKIDADWGLGGILLLQDDVGRRKKGTLNWGGMANCFWIIDREADLALTFGTQVLPPGDPPTSQMITAVELGVYEKAGVKF</sequence>
<dbReference type="EMBL" id="JAUTXU010000070">
    <property type="protein sequence ID" value="KAK3712275.1"/>
    <property type="molecule type" value="Genomic_DNA"/>
</dbReference>
<name>A0ACC3N8Q7_9PEZI</name>
<dbReference type="Proteomes" id="UP001281147">
    <property type="component" value="Unassembled WGS sequence"/>
</dbReference>
<protein>
    <submittedName>
        <fullName evidence="1">Uncharacterized protein</fullName>
    </submittedName>
</protein>
<keyword evidence="2" id="KW-1185">Reference proteome</keyword>
<evidence type="ECO:0000313" key="2">
    <source>
        <dbReference type="Proteomes" id="UP001281147"/>
    </source>
</evidence>
<accession>A0ACC3N8Q7</accession>